<keyword evidence="4" id="KW-1003">Cell membrane</keyword>
<keyword evidence="5 8" id="KW-0812">Transmembrane</keyword>
<reference evidence="11" key="1">
    <citation type="journal article" date="2019" name="Int. J. Syst. Evol. Microbiol.">
        <title>The Global Catalogue of Microorganisms (GCM) 10K type strain sequencing project: providing services to taxonomists for standard genome sequencing and annotation.</title>
        <authorList>
            <consortium name="The Broad Institute Genomics Platform"/>
            <consortium name="The Broad Institute Genome Sequencing Center for Infectious Disease"/>
            <person name="Wu L."/>
            <person name="Ma J."/>
        </authorList>
    </citation>
    <scope>NUCLEOTIDE SEQUENCE [LARGE SCALE GENOMIC DNA]</scope>
    <source>
        <strain evidence="11">CCUG 52537</strain>
    </source>
</reference>
<keyword evidence="11" id="KW-1185">Reference proteome</keyword>
<dbReference type="PANTHER" id="PTHR42718">
    <property type="entry name" value="MAJOR FACILITATOR SUPERFAMILY MULTIDRUG TRANSPORTER MFSC"/>
    <property type="match status" value="1"/>
</dbReference>
<feature type="transmembrane region" description="Helical" evidence="8">
    <location>
        <begin position="336"/>
        <end position="354"/>
    </location>
</feature>
<evidence type="ECO:0000256" key="7">
    <source>
        <dbReference type="ARBA" id="ARBA00023136"/>
    </source>
</evidence>
<accession>A0ABW3C477</accession>
<organism evidence="10 11">
    <name type="scientific">Sphingosinicella xenopeptidilytica</name>
    <dbReference type="NCBI Taxonomy" id="364098"/>
    <lineage>
        <taxon>Bacteria</taxon>
        <taxon>Pseudomonadati</taxon>
        <taxon>Pseudomonadota</taxon>
        <taxon>Alphaproteobacteria</taxon>
        <taxon>Sphingomonadales</taxon>
        <taxon>Sphingosinicellaceae</taxon>
        <taxon>Sphingosinicella</taxon>
    </lineage>
</organism>
<feature type="transmembrane region" description="Helical" evidence="8">
    <location>
        <begin position="144"/>
        <end position="163"/>
    </location>
</feature>
<dbReference type="InterPro" id="IPR011701">
    <property type="entry name" value="MFS"/>
</dbReference>
<feature type="transmembrane region" description="Helical" evidence="8">
    <location>
        <begin position="108"/>
        <end position="132"/>
    </location>
</feature>
<evidence type="ECO:0000256" key="2">
    <source>
        <dbReference type="ARBA" id="ARBA00008537"/>
    </source>
</evidence>
<feature type="transmembrane region" description="Helical" evidence="8">
    <location>
        <begin position="405"/>
        <end position="423"/>
    </location>
</feature>
<dbReference type="InterPro" id="IPR036259">
    <property type="entry name" value="MFS_trans_sf"/>
</dbReference>
<comment type="similarity">
    <text evidence="2">Belongs to the major facilitator superfamily. EmrB family.</text>
</comment>
<evidence type="ECO:0000256" key="3">
    <source>
        <dbReference type="ARBA" id="ARBA00022448"/>
    </source>
</evidence>
<sequence>MTESTDDTFAGFRIWAGFAMMCLGMFMAILDIQIVATSLPTIQAALHIGIDEMSWVQTAYLVAEIIAIPMTGLLTRAFSMRWLFVLAVAVFTVASAGCAASQSFPMLIGFRVLQGFAGGTLIPAVFSAVFLLFPARGQATATTIAGVVAVFAPTVGPIVGGWLTETYSWHWLFLINIVPGLLATVGAVYLLPRDRMALRHLRRLDIAALVTMAAALAALEIGLKEAPTRGWTSVPVASLLLIAALGSAVFVRKTLKSPEPVVALRIVRDRNFAIGCCLSFVLGIGLFGSVYLMPFFLGLVRGHGALEIGKITLVTGVAQLAAAPLAVALERRLDARLLSAFGFALFALGIGLSARQTTETDFAEMLVPQAIRGVAIMFCILPPTRMALGRLSPDLVADGSGLFNLMRNIGGAVGLALIDTVIFSRSPVHAASIVSALQAGNVDTARMLGIPVNLFLMQVGRPVSPETVAALRPMVERAALADAINDAWMLVALITVAALLLLPFARQAKSVLSNSRNERATLSHSEDG</sequence>
<dbReference type="RefSeq" id="WP_381491587.1">
    <property type="nucleotide sequence ID" value="NZ_JBHTIK010000008.1"/>
</dbReference>
<keyword evidence="6 8" id="KW-1133">Transmembrane helix</keyword>
<comment type="subcellular location">
    <subcellularLocation>
        <location evidence="1">Cell membrane</location>
        <topology evidence="1">Multi-pass membrane protein</topology>
    </subcellularLocation>
</comment>
<feature type="transmembrane region" description="Helical" evidence="8">
    <location>
        <begin position="82"/>
        <end position="102"/>
    </location>
</feature>
<feature type="transmembrane region" description="Helical" evidence="8">
    <location>
        <begin position="308"/>
        <end position="329"/>
    </location>
</feature>
<evidence type="ECO:0000313" key="10">
    <source>
        <dbReference type="EMBL" id="MFD0849284.1"/>
    </source>
</evidence>
<dbReference type="Gene3D" id="1.20.1250.20">
    <property type="entry name" value="MFS general substrate transporter like domains"/>
    <property type="match status" value="1"/>
</dbReference>
<evidence type="ECO:0000256" key="8">
    <source>
        <dbReference type="SAM" id="Phobius"/>
    </source>
</evidence>
<feature type="transmembrane region" description="Helical" evidence="8">
    <location>
        <begin position="487"/>
        <end position="505"/>
    </location>
</feature>
<evidence type="ECO:0000256" key="6">
    <source>
        <dbReference type="ARBA" id="ARBA00022989"/>
    </source>
</evidence>
<keyword evidence="3" id="KW-0813">Transport</keyword>
<evidence type="ECO:0000256" key="4">
    <source>
        <dbReference type="ARBA" id="ARBA00022475"/>
    </source>
</evidence>
<dbReference type="InterPro" id="IPR004638">
    <property type="entry name" value="EmrB-like"/>
</dbReference>
<dbReference type="EMBL" id="JBHTIK010000008">
    <property type="protein sequence ID" value="MFD0849284.1"/>
    <property type="molecule type" value="Genomic_DNA"/>
</dbReference>
<evidence type="ECO:0000259" key="9">
    <source>
        <dbReference type="PROSITE" id="PS50850"/>
    </source>
</evidence>
<dbReference type="SUPFAM" id="SSF103473">
    <property type="entry name" value="MFS general substrate transporter"/>
    <property type="match status" value="1"/>
</dbReference>
<feature type="transmembrane region" description="Helical" evidence="8">
    <location>
        <begin position="12"/>
        <end position="35"/>
    </location>
</feature>
<dbReference type="Proteomes" id="UP001597124">
    <property type="component" value="Unassembled WGS sequence"/>
</dbReference>
<dbReference type="NCBIfam" id="TIGR00711">
    <property type="entry name" value="efflux_EmrB"/>
    <property type="match status" value="1"/>
</dbReference>
<feature type="transmembrane region" description="Helical" evidence="8">
    <location>
        <begin position="204"/>
        <end position="223"/>
    </location>
</feature>
<dbReference type="PROSITE" id="PS50850">
    <property type="entry name" value="MFS"/>
    <property type="match status" value="1"/>
</dbReference>
<feature type="transmembrane region" description="Helical" evidence="8">
    <location>
        <begin position="169"/>
        <end position="192"/>
    </location>
</feature>
<feature type="transmembrane region" description="Helical" evidence="8">
    <location>
        <begin position="272"/>
        <end position="296"/>
    </location>
</feature>
<dbReference type="CDD" id="cd17503">
    <property type="entry name" value="MFS_LmrB_MDR_like"/>
    <property type="match status" value="1"/>
</dbReference>
<keyword evidence="7 8" id="KW-0472">Membrane</keyword>
<name>A0ABW3C477_SPHXN</name>
<protein>
    <submittedName>
        <fullName evidence="10">DHA2 family efflux MFS transporter permease subunit</fullName>
    </submittedName>
</protein>
<feature type="transmembrane region" description="Helical" evidence="8">
    <location>
        <begin position="229"/>
        <end position="251"/>
    </location>
</feature>
<dbReference type="PANTHER" id="PTHR42718:SF9">
    <property type="entry name" value="MAJOR FACILITATOR SUPERFAMILY MULTIDRUG TRANSPORTER MFSC"/>
    <property type="match status" value="1"/>
</dbReference>
<dbReference type="InterPro" id="IPR020846">
    <property type="entry name" value="MFS_dom"/>
</dbReference>
<feature type="domain" description="Major facilitator superfamily (MFS) profile" evidence="9">
    <location>
        <begin position="17"/>
        <end position="510"/>
    </location>
</feature>
<proteinExistence type="inferred from homology"/>
<dbReference type="Pfam" id="PF07690">
    <property type="entry name" value="MFS_1"/>
    <property type="match status" value="1"/>
</dbReference>
<evidence type="ECO:0000256" key="5">
    <source>
        <dbReference type="ARBA" id="ARBA00022692"/>
    </source>
</evidence>
<feature type="transmembrane region" description="Helical" evidence="8">
    <location>
        <begin position="366"/>
        <end position="384"/>
    </location>
</feature>
<evidence type="ECO:0000256" key="1">
    <source>
        <dbReference type="ARBA" id="ARBA00004651"/>
    </source>
</evidence>
<evidence type="ECO:0000313" key="11">
    <source>
        <dbReference type="Proteomes" id="UP001597124"/>
    </source>
</evidence>
<comment type="caution">
    <text evidence="10">The sequence shown here is derived from an EMBL/GenBank/DDBJ whole genome shotgun (WGS) entry which is preliminary data.</text>
</comment>
<gene>
    <name evidence="10" type="ORF">ACFQ00_13185</name>
</gene>
<feature type="transmembrane region" description="Helical" evidence="8">
    <location>
        <begin position="55"/>
        <end position="75"/>
    </location>
</feature>